<name>A0A0N5ATV0_9BILA</name>
<sequence>MSSTTKNIQTITLKNKGGCSLKEWRKRKKVTNAEYGPNRLKRRRWKKYDTSRAQWTNSGDGCNDSAYLRREQEEGRGGRVNGRDCVVVIVIVCVDA</sequence>
<evidence type="ECO:0000313" key="1">
    <source>
        <dbReference type="Proteomes" id="UP000046393"/>
    </source>
</evidence>
<protein>
    <submittedName>
        <fullName evidence="2">Uncharacterized protein</fullName>
    </submittedName>
</protein>
<dbReference type="Proteomes" id="UP000046393">
    <property type="component" value="Unplaced"/>
</dbReference>
<dbReference type="AlphaFoldDB" id="A0A0N5ATV0"/>
<keyword evidence="1" id="KW-1185">Reference proteome</keyword>
<proteinExistence type="predicted"/>
<evidence type="ECO:0000313" key="2">
    <source>
        <dbReference type="WBParaSite" id="SMUV_0000827001-mRNA-1"/>
    </source>
</evidence>
<reference evidence="2" key="1">
    <citation type="submission" date="2017-02" db="UniProtKB">
        <authorList>
            <consortium name="WormBaseParasite"/>
        </authorList>
    </citation>
    <scope>IDENTIFICATION</scope>
</reference>
<organism evidence="1 2">
    <name type="scientific">Syphacia muris</name>
    <dbReference type="NCBI Taxonomy" id="451379"/>
    <lineage>
        <taxon>Eukaryota</taxon>
        <taxon>Metazoa</taxon>
        <taxon>Ecdysozoa</taxon>
        <taxon>Nematoda</taxon>
        <taxon>Chromadorea</taxon>
        <taxon>Rhabditida</taxon>
        <taxon>Spirurina</taxon>
        <taxon>Oxyuridomorpha</taxon>
        <taxon>Oxyuroidea</taxon>
        <taxon>Oxyuridae</taxon>
        <taxon>Syphacia</taxon>
    </lineage>
</organism>
<dbReference type="WBParaSite" id="SMUV_0000827001-mRNA-1">
    <property type="protein sequence ID" value="SMUV_0000827001-mRNA-1"/>
    <property type="gene ID" value="SMUV_0000827001"/>
</dbReference>
<accession>A0A0N5ATV0</accession>